<evidence type="ECO:0000256" key="9">
    <source>
        <dbReference type="PROSITE-ProRule" id="PRU01379"/>
    </source>
</evidence>
<dbReference type="CDD" id="cd03858">
    <property type="entry name" value="M14_CP_N-E_like"/>
    <property type="match status" value="1"/>
</dbReference>
<sequence>MKILLGLIFLFCVLPNVFPEELKEEDDLFVHHNYDQMKRFLNKLAKKYPKLTRVYSIGKTVEKRDMLVMEISDNPGKHEPGEPEFKYIGNMHGNEVVSREILLHLIRHLLENYNKDEKIKKLVDTTRIHIMPSMNPDGYEKSKEGDCASVQGRANAHLVDLNRNFPDQYEKRKQPMQQETRNMIKWIRENPFVLSANLHGGSLVANYPFDDYPDNEKRSGTTNPSPDDKLFKHLASVYARAHPTMHLGKPACSDDPSEMFPGGITNGAQWYPVAGGMQDFNYLKSNAFEITVEVSCCKFPRADKLKGFWEANKPALLAYLDQVHTGIKGFVKGEKGQPLSGASIDVEGLGHPVRSAKGGDYWRLLLPGDYFVQVKHPGHKTLKKRVHVDPGLAKEVSFIMKPGESEIEEDMTNLVKKEEVLQPETKKTTPVALIIGLTIVCIIALILAIGLAVMLTKRHKERTNCEDGYSKVSTNG</sequence>
<evidence type="ECO:0000256" key="2">
    <source>
        <dbReference type="ARBA" id="ARBA00005988"/>
    </source>
</evidence>
<evidence type="ECO:0000256" key="6">
    <source>
        <dbReference type="ARBA" id="ARBA00022801"/>
    </source>
</evidence>
<keyword evidence="10" id="KW-0472">Membrane</keyword>
<dbReference type="InterPro" id="IPR050753">
    <property type="entry name" value="Peptidase_M14_domain"/>
</dbReference>
<dbReference type="Gene3D" id="3.40.630.10">
    <property type="entry name" value="Zn peptidases"/>
    <property type="match status" value="1"/>
</dbReference>
<feature type="chain" id="PRO_5028109905" evidence="11">
    <location>
        <begin position="20"/>
        <end position="476"/>
    </location>
</feature>
<dbReference type="SMART" id="SM00631">
    <property type="entry name" value="Zn_pept"/>
    <property type="match status" value="1"/>
</dbReference>
<dbReference type="PROSITE" id="PS00132">
    <property type="entry name" value="CARBOXYPEPT_ZN_1"/>
    <property type="match status" value="1"/>
</dbReference>
<dbReference type="GeneID" id="116296367"/>
<comment type="similarity">
    <text evidence="2 9">Belongs to the peptidase M14 family.</text>
</comment>
<feature type="signal peptide" evidence="11">
    <location>
        <begin position="1"/>
        <end position="19"/>
    </location>
</feature>
<proteinExistence type="inferred from homology"/>
<dbReference type="Pfam" id="PF13620">
    <property type="entry name" value="CarboxypepD_reg"/>
    <property type="match status" value="1"/>
</dbReference>
<evidence type="ECO:0000256" key="3">
    <source>
        <dbReference type="ARBA" id="ARBA00022645"/>
    </source>
</evidence>
<dbReference type="Proteomes" id="UP000515163">
    <property type="component" value="Unplaced"/>
</dbReference>
<feature type="domain" description="Peptidase M14" evidence="12">
    <location>
        <begin position="30"/>
        <end position="323"/>
    </location>
</feature>
<comment type="cofactor">
    <cofactor evidence="1">
        <name>Zn(2+)</name>
        <dbReference type="ChEBI" id="CHEBI:29105"/>
    </cofactor>
</comment>
<dbReference type="GO" id="GO:0008270">
    <property type="term" value="F:zinc ion binding"/>
    <property type="evidence" value="ECO:0007669"/>
    <property type="project" value="InterPro"/>
</dbReference>
<keyword evidence="6" id="KW-0378">Hydrolase</keyword>
<dbReference type="InterPro" id="IPR008969">
    <property type="entry name" value="CarboxyPept-like_regulatory"/>
</dbReference>
<protein>
    <submittedName>
        <fullName evidence="14">Carboxypeptidase D-like</fullName>
    </submittedName>
</protein>
<keyword evidence="13" id="KW-1185">Reference proteome</keyword>
<dbReference type="GO" id="GO:0006518">
    <property type="term" value="P:peptide metabolic process"/>
    <property type="evidence" value="ECO:0007669"/>
    <property type="project" value="TreeGrafter"/>
</dbReference>
<evidence type="ECO:0000256" key="7">
    <source>
        <dbReference type="ARBA" id="ARBA00022833"/>
    </source>
</evidence>
<keyword evidence="3" id="KW-0121">Carboxypeptidase</keyword>
<feature type="active site" description="Proton donor/acceptor" evidence="9">
    <location>
        <position position="293"/>
    </location>
</feature>
<organism evidence="13 14">
    <name type="scientific">Actinia tenebrosa</name>
    <name type="common">Australian red waratah sea anemone</name>
    <dbReference type="NCBI Taxonomy" id="6105"/>
    <lineage>
        <taxon>Eukaryota</taxon>
        <taxon>Metazoa</taxon>
        <taxon>Cnidaria</taxon>
        <taxon>Anthozoa</taxon>
        <taxon>Hexacorallia</taxon>
        <taxon>Actiniaria</taxon>
        <taxon>Actiniidae</taxon>
        <taxon>Actinia</taxon>
    </lineage>
</organism>
<accession>A0A6P8HUZ6</accession>
<dbReference type="AlphaFoldDB" id="A0A6P8HUZ6"/>
<keyword evidence="5" id="KW-0479">Metal-binding</keyword>
<name>A0A6P8HUZ6_ACTTE</name>
<evidence type="ECO:0000256" key="5">
    <source>
        <dbReference type="ARBA" id="ARBA00022723"/>
    </source>
</evidence>
<dbReference type="SUPFAM" id="SSF49464">
    <property type="entry name" value="Carboxypeptidase regulatory domain-like"/>
    <property type="match status" value="1"/>
</dbReference>
<dbReference type="CDD" id="cd11308">
    <property type="entry name" value="Peptidase_M14NE-CP-C_like"/>
    <property type="match status" value="1"/>
</dbReference>
<keyword evidence="7" id="KW-0862">Zinc</keyword>
<evidence type="ECO:0000313" key="14">
    <source>
        <dbReference type="RefSeq" id="XP_031560239.1"/>
    </source>
</evidence>
<dbReference type="PRINTS" id="PR00765">
    <property type="entry name" value="CRBOXYPTASEA"/>
</dbReference>
<keyword evidence="8" id="KW-0325">Glycoprotein</keyword>
<keyword evidence="10" id="KW-0812">Transmembrane</keyword>
<dbReference type="InterPro" id="IPR057247">
    <property type="entry name" value="CARBOXYPEPT_ZN_2"/>
</dbReference>
<evidence type="ECO:0000256" key="8">
    <source>
        <dbReference type="ARBA" id="ARBA00023180"/>
    </source>
</evidence>
<evidence type="ECO:0000256" key="4">
    <source>
        <dbReference type="ARBA" id="ARBA00022670"/>
    </source>
</evidence>
<gene>
    <name evidence="14" type="primary">LOC116296367</name>
</gene>
<dbReference type="GO" id="GO:0005615">
    <property type="term" value="C:extracellular space"/>
    <property type="evidence" value="ECO:0007669"/>
    <property type="project" value="TreeGrafter"/>
</dbReference>
<dbReference type="OrthoDB" id="10249045at2759"/>
<dbReference type="KEGG" id="aten:116296367"/>
<keyword evidence="11" id="KW-0732">Signal</keyword>
<dbReference type="InParanoid" id="A0A6P8HUZ6"/>
<keyword evidence="10" id="KW-1133">Transmembrane helix</keyword>
<keyword evidence="4" id="KW-0645">Protease</keyword>
<evidence type="ECO:0000313" key="13">
    <source>
        <dbReference type="Proteomes" id="UP000515163"/>
    </source>
</evidence>
<evidence type="ECO:0000256" key="10">
    <source>
        <dbReference type="SAM" id="Phobius"/>
    </source>
</evidence>
<dbReference type="PANTHER" id="PTHR11532">
    <property type="entry name" value="PROTEASE M14 CARBOXYPEPTIDASE"/>
    <property type="match status" value="1"/>
</dbReference>
<dbReference type="InterPro" id="IPR000834">
    <property type="entry name" value="Peptidase_M14"/>
</dbReference>
<dbReference type="PANTHER" id="PTHR11532:SF73">
    <property type="entry name" value="CARBOXYPEPTIDASE D"/>
    <property type="match status" value="1"/>
</dbReference>
<dbReference type="GO" id="GO:0016485">
    <property type="term" value="P:protein processing"/>
    <property type="evidence" value="ECO:0007669"/>
    <property type="project" value="TreeGrafter"/>
</dbReference>
<dbReference type="Gene3D" id="2.60.40.1120">
    <property type="entry name" value="Carboxypeptidase-like, regulatory domain"/>
    <property type="match status" value="1"/>
</dbReference>
<dbReference type="InterPro" id="IPR057246">
    <property type="entry name" value="CARBOXYPEPT_ZN_1"/>
</dbReference>
<reference evidence="14" key="1">
    <citation type="submission" date="2025-08" db="UniProtKB">
        <authorList>
            <consortium name="RefSeq"/>
        </authorList>
    </citation>
    <scope>IDENTIFICATION</scope>
    <source>
        <tissue evidence="14">Tentacle</tissue>
    </source>
</reference>
<evidence type="ECO:0000256" key="11">
    <source>
        <dbReference type="SAM" id="SignalP"/>
    </source>
</evidence>
<dbReference type="Pfam" id="PF00246">
    <property type="entry name" value="Peptidase_M14"/>
    <property type="match status" value="1"/>
</dbReference>
<dbReference type="RefSeq" id="XP_031560239.1">
    <property type="nucleotide sequence ID" value="XM_031704379.1"/>
</dbReference>
<evidence type="ECO:0000256" key="1">
    <source>
        <dbReference type="ARBA" id="ARBA00001947"/>
    </source>
</evidence>
<dbReference type="FunFam" id="3.40.630.10:FF:000020">
    <property type="entry name" value="Carboxypeptidase D"/>
    <property type="match status" value="1"/>
</dbReference>
<dbReference type="SUPFAM" id="SSF53187">
    <property type="entry name" value="Zn-dependent exopeptidases"/>
    <property type="match status" value="1"/>
</dbReference>
<dbReference type="PROSITE" id="PS00133">
    <property type="entry name" value="CARBOXYPEPT_ZN_2"/>
    <property type="match status" value="1"/>
</dbReference>
<feature type="transmembrane region" description="Helical" evidence="10">
    <location>
        <begin position="431"/>
        <end position="455"/>
    </location>
</feature>
<dbReference type="PROSITE" id="PS52035">
    <property type="entry name" value="PEPTIDASE_M14"/>
    <property type="match status" value="1"/>
</dbReference>
<evidence type="ECO:0000259" key="12">
    <source>
        <dbReference type="PROSITE" id="PS52035"/>
    </source>
</evidence>
<dbReference type="GO" id="GO:0004181">
    <property type="term" value="F:metallocarboxypeptidase activity"/>
    <property type="evidence" value="ECO:0007669"/>
    <property type="project" value="InterPro"/>
</dbReference>